<keyword evidence="2 5" id="KW-0812">Transmembrane</keyword>
<feature type="non-terminal residue" evidence="6">
    <location>
        <position position="109"/>
    </location>
</feature>
<feature type="non-terminal residue" evidence="6">
    <location>
        <position position="1"/>
    </location>
</feature>
<accession>A0A9N9IUF5</accession>
<feature type="transmembrane region" description="Helical" evidence="5">
    <location>
        <begin position="83"/>
        <end position="103"/>
    </location>
</feature>
<evidence type="ECO:0000256" key="3">
    <source>
        <dbReference type="ARBA" id="ARBA00022989"/>
    </source>
</evidence>
<keyword evidence="4 5" id="KW-0472">Membrane</keyword>
<evidence type="ECO:0000313" key="7">
    <source>
        <dbReference type="Proteomes" id="UP000789396"/>
    </source>
</evidence>
<evidence type="ECO:0000256" key="5">
    <source>
        <dbReference type="SAM" id="Phobius"/>
    </source>
</evidence>
<organism evidence="6 7">
    <name type="scientific">Racocetra fulgida</name>
    <dbReference type="NCBI Taxonomy" id="60492"/>
    <lineage>
        <taxon>Eukaryota</taxon>
        <taxon>Fungi</taxon>
        <taxon>Fungi incertae sedis</taxon>
        <taxon>Mucoromycota</taxon>
        <taxon>Glomeromycotina</taxon>
        <taxon>Glomeromycetes</taxon>
        <taxon>Diversisporales</taxon>
        <taxon>Gigasporaceae</taxon>
        <taxon>Racocetra</taxon>
    </lineage>
</organism>
<evidence type="ECO:0000256" key="2">
    <source>
        <dbReference type="ARBA" id="ARBA00022692"/>
    </source>
</evidence>
<evidence type="ECO:0000256" key="4">
    <source>
        <dbReference type="ARBA" id="ARBA00023136"/>
    </source>
</evidence>
<dbReference type="AlphaFoldDB" id="A0A9N9IUF5"/>
<dbReference type="EMBL" id="CAJVPZ010036171">
    <property type="protein sequence ID" value="CAG8750656.1"/>
    <property type="molecule type" value="Genomic_DNA"/>
</dbReference>
<proteinExistence type="predicted"/>
<evidence type="ECO:0000256" key="1">
    <source>
        <dbReference type="ARBA" id="ARBA00004141"/>
    </source>
</evidence>
<name>A0A9N9IUF5_9GLOM</name>
<dbReference type="InterPro" id="IPR023271">
    <property type="entry name" value="Aquaporin-like"/>
</dbReference>
<feature type="transmembrane region" description="Helical" evidence="5">
    <location>
        <begin position="57"/>
        <end position="77"/>
    </location>
</feature>
<dbReference type="GO" id="GO:0016020">
    <property type="term" value="C:membrane"/>
    <property type="evidence" value="ECO:0007669"/>
    <property type="project" value="UniProtKB-SubCell"/>
</dbReference>
<dbReference type="Proteomes" id="UP000789396">
    <property type="component" value="Unassembled WGS sequence"/>
</dbReference>
<keyword evidence="3 5" id="KW-1133">Transmembrane helix</keyword>
<reference evidence="6" key="1">
    <citation type="submission" date="2021-06" db="EMBL/GenBank/DDBJ databases">
        <authorList>
            <person name="Kallberg Y."/>
            <person name="Tangrot J."/>
            <person name="Rosling A."/>
        </authorList>
    </citation>
    <scope>NUCLEOTIDE SEQUENCE</scope>
    <source>
        <strain evidence="6">IN212</strain>
    </source>
</reference>
<comment type="caution">
    <text evidence="6">The sequence shown here is derived from an EMBL/GenBank/DDBJ whole genome shotgun (WGS) entry which is preliminary data.</text>
</comment>
<protein>
    <submittedName>
        <fullName evidence="6">18339_t:CDS:1</fullName>
    </submittedName>
</protein>
<sequence>ANRIMADNSGIHHGKQTGPSHFGATDIPLPTSNTDDFQTVYVNPKSFGYFKFKLRGAFAELLGTFVFVTFGIGSIAQAKLGDAFLAAAVVFLNYHTAIVEFGGGKLSVK</sequence>
<comment type="subcellular location">
    <subcellularLocation>
        <location evidence="1">Membrane</location>
        <topology evidence="1">Multi-pass membrane protein</topology>
    </subcellularLocation>
</comment>
<evidence type="ECO:0000313" key="6">
    <source>
        <dbReference type="EMBL" id="CAG8750656.1"/>
    </source>
</evidence>
<dbReference type="OrthoDB" id="3222at2759"/>
<gene>
    <name evidence="6" type="ORF">RFULGI_LOCUS13570</name>
</gene>
<dbReference type="SUPFAM" id="SSF81338">
    <property type="entry name" value="Aquaporin-like"/>
    <property type="match status" value="1"/>
</dbReference>
<keyword evidence="7" id="KW-1185">Reference proteome</keyword>